<feature type="compositionally biased region" description="Low complexity" evidence="1">
    <location>
        <begin position="118"/>
        <end position="127"/>
    </location>
</feature>
<reference evidence="2 3" key="1">
    <citation type="journal article" date="2015" name="Stand. Genomic Sci.">
        <title>Genomic Encyclopedia of Bacterial and Archaeal Type Strains, Phase III: the genomes of soil and plant-associated and newly described type strains.</title>
        <authorList>
            <person name="Whitman W.B."/>
            <person name="Woyke T."/>
            <person name="Klenk H.P."/>
            <person name="Zhou Y."/>
            <person name="Lilburn T.G."/>
            <person name="Beck B.J."/>
            <person name="De Vos P."/>
            <person name="Vandamme P."/>
            <person name="Eisen J.A."/>
            <person name="Garrity G."/>
            <person name="Hugenholtz P."/>
            <person name="Kyrpides N.C."/>
        </authorList>
    </citation>
    <scope>NUCLEOTIDE SEQUENCE [LARGE SCALE GENOMIC DNA]</scope>
    <source>
        <strain evidence="2 3">ASC-9842</strain>
    </source>
</reference>
<keyword evidence="3" id="KW-1185">Reference proteome</keyword>
<protein>
    <submittedName>
        <fullName evidence="2">Uncharacterized protein</fullName>
    </submittedName>
</protein>
<gene>
    <name evidence="2" type="ORF">EV147_2755</name>
</gene>
<dbReference type="Proteomes" id="UP000291078">
    <property type="component" value="Unassembled WGS sequence"/>
</dbReference>
<organism evidence="2 3">
    <name type="scientific">Cupriavidus agavae</name>
    <dbReference type="NCBI Taxonomy" id="1001822"/>
    <lineage>
        <taxon>Bacteria</taxon>
        <taxon>Pseudomonadati</taxon>
        <taxon>Pseudomonadota</taxon>
        <taxon>Betaproteobacteria</taxon>
        <taxon>Burkholderiales</taxon>
        <taxon>Burkholderiaceae</taxon>
        <taxon>Cupriavidus</taxon>
    </lineage>
</organism>
<feature type="region of interest" description="Disordered" evidence="1">
    <location>
        <begin position="107"/>
        <end position="155"/>
    </location>
</feature>
<dbReference type="RefSeq" id="WP_130391706.1">
    <property type="nucleotide sequence ID" value="NZ_SGXM01000002.1"/>
</dbReference>
<feature type="region of interest" description="Disordered" evidence="1">
    <location>
        <begin position="75"/>
        <end position="95"/>
    </location>
</feature>
<sequence>MSSIVAGRFASVPEAEEVAQKLYARGFSVWDVSVMSVDPGGARAPGVLLAARAGGERREEVLAVLRDGGASECEQAEGQWESGQWSDFDPKRAPDLLDVPEGECWPVPGNHANDASRPAHAAPVAKEAVAEDSTGNEDPGSELEHYVDNQVASHN</sequence>
<evidence type="ECO:0000313" key="2">
    <source>
        <dbReference type="EMBL" id="RZT39560.1"/>
    </source>
</evidence>
<comment type="caution">
    <text evidence="2">The sequence shown here is derived from an EMBL/GenBank/DDBJ whole genome shotgun (WGS) entry which is preliminary data.</text>
</comment>
<proteinExistence type="predicted"/>
<accession>A0A4Q7S323</accession>
<dbReference type="AlphaFoldDB" id="A0A4Q7S323"/>
<dbReference type="EMBL" id="SGXM01000002">
    <property type="protein sequence ID" value="RZT39560.1"/>
    <property type="molecule type" value="Genomic_DNA"/>
</dbReference>
<dbReference type="OrthoDB" id="6369218at2"/>
<evidence type="ECO:0000256" key="1">
    <source>
        <dbReference type="SAM" id="MobiDB-lite"/>
    </source>
</evidence>
<name>A0A4Q7S323_9BURK</name>
<evidence type="ECO:0000313" key="3">
    <source>
        <dbReference type="Proteomes" id="UP000291078"/>
    </source>
</evidence>